<dbReference type="SMART" id="SM00494">
    <property type="entry name" value="ChtBD2"/>
    <property type="match status" value="2"/>
</dbReference>
<evidence type="ECO:0000256" key="1">
    <source>
        <dbReference type="SAM" id="MobiDB-lite"/>
    </source>
</evidence>
<dbReference type="EnsemblMetazoa" id="AALFPA23_012858.R18556">
    <property type="protein sequence ID" value="AALFPA23_012858.P18556"/>
    <property type="gene ID" value="AALFPA23_012858"/>
</dbReference>
<name>A0ABM1YWZ7_AEDAL</name>
<proteinExistence type="predicted"/>
<dbReference type="Proteomes" id="UP000069940">
    <property type="component" value="Unassembled WGS sequence"/>
</dbReference>
<dbReference type="SUPFAM" id="SSF57625">
    <property type="entry name" value="Invertebrate chitin-binding proteins"/>
    <property type="match status" value="2"/>
</dbReference>
<dbReference type="Gene3D" id="2.170.140.10">
    <property type="entry name" value="Chitin binding domain"/>
    <property type="match status" value="2"/>
</dbReference>
<accession>A0ABM1YWZ7</accession>
<dbReference type="InterPro" id="IPR002557">
    <property type="entry name" value="Chitin-bd_dom"/>
</dbReference>
<reference evidence="3" key="2">
    <citation type="submission" date="2025-05" db="UniProtKB">
        <authorList>
            <consortium name="EnsemblMetazoa"/>
        </authorList>
    </citation>
    <scope>IDENTIFICATION</scope>
    <source>
        <strain evidence="3">Foshan</strain>
    </source>
</reference>
<evidence type="ECO:0000259" key="2">
    <source>
        <dbReference type="PROSITE" id="PS50940"/>
    </source>
</evidence>
<dbReference type="InterPro" id="IPR036508">
    <property type="entry name" value="Chitin-bd_dom_sf"/>
</dbReference>
<evidence type="ECO:0000313" key="4">
    <source>
        <dbReference type="Proteomes" id="UP000069940"/>
    </source>
</evidence>
<organism evidence="3 4">
    <name type="scientific">Aedes albopictus</name>
    <name type="common">Asian tiger mosquito</name>
    <name type="synonym">Stegomyia albopicta</name>
    <dbReference type="NCBI Taxonomy" id="7160"/>
    <lineage>
        <taxon>Eukaryota</taxon>
        <taxon>Metazoa</taxon>
        <taxon>Ecdysozoa</taxon>
        <taxon>Arthropoda</taxon>
        <taxon>Hexapoda</taxon>
        <taxon>Insecta</taxon>
        <taxon>Pterygota</taxon>
        <taxon>Neoptera</taxon>
        <taxon>Endopterygota</taxon>
        <taxon>Diptera</taxon>
        <taxon>Nematocera</taxon>
        <taxon>Culicoidea</taxon>
        <taxon>Culicidae</taxon>
        <taxon>Culicinae</taxon>
        <taxon>Aedini</taxon>
        <taxon>Aedes</taxon>
        <taxon>Stegomyia</taxon>
    </lineage>
</organism>
<feature type="domain" description="Chitin-binding type-2" evidence="2">
    <location>
        <begin position="27"/>
        <end position="86"/>
    </location>
</feature>
<dbReference type="PROSITE" id="PS50940">
    <property type="entry name" value="CHIT_BIND_II"/>
    <property type="match status" value="2"/>
</dbReference>
<protein>
    <recommendedName>
        <fullName evidence="2">Chitin-binding type-2 domain-containing protein</fullName>
    </recommendedName>
</protein>
<dbReference type="GeneID" id="134289711"/>
<keyword evidence="4" id="KW-1185">Reference proteome</keyword>
<sequence>MPSTEPVAPSTTETTVSTTVPSGGTDKFSCKSVGRQPDPSQPDCTKYKYCLLTATNEFLEYTFYCPEGTYFDPTNFRCSISYNCPPPQTTISTKAAAEPTVATPFVCTTNGRYSNPLSTGCVAYIMCLVTATGDVLQYNFECPSGYRFNPTEAKCASDYVCV</sequence>
<reference evidence="4" key="1">
    <citation type="journal article" date="2015" name="Proc. Natl. Acad. Sci. U.S.A.">
        <title>Genome sequence of the Asian Tiger mosquito, Aedes albopictus, reveals insights into its biology, genetics, and evolution.</title>
        <authorList>
            <person name="Chen X.G."/>
            <person name="Jiang X."/>
            <person name="Gu J."/>
            <person name="Xu M."/>
            <person name="Wu Y."/>
            <person name="Deng Y."/>
            <person name="Zhang C."/>
            <person name="Bonizzoni M."/>
            <person name="Dermauw W."/>
            <person name="Vontas J."/>
            <person name="Armbruster P."/>
            <person name="Huang X."/>
            <person name="Yang Y."/>
            <person name="Zhang H."/>
            <person name="He W."/>
            <person name="Peng H."/>
            <person name="Liu Y."/>
            <person name="Wu K."/>
            <person name="Chen J."/>
            <person name="Lirakis M."/>
            <person name="Topalis P."/>
            <person name="Van Leeuwen T."/>
            <person name="Hall A.B."/>
            <person name="Jiang X."/>
            <person name="Thorpe C."/>
            <person name="Mueller R.L."/>
            <person name="Sun C."/>
            <person name="Waterhouse R.M."/>
            <person name="Yan G."/>
            <person name="Tu Z.J."/>
            <person name="Fang X."/>
            <person name="James A.A."/>
        </authorList>
    </citation>
    <scope>NUCLEOTIDE SEQUENCE [LARGE SCALE GENOMIC DNA]</scope>
    <source>
        <strain evidence="4">Foshan</strain>
    </source>
</reference>
<evidence type="ECO:0000313" key="3">
    <source>
        <dbReference type="EnsemblMetazoa" id="AALFPA23_012858.P18556"/>
    </source>
</evidence>
<feature type="domain" description="Chitin-binding type-2" evidence="2">
    <location>
        <begin position="104"/>
        <end position="162"/>
    </location>
</feature>
<feature type="compositionally biased region" description="Low complexity" evidence="1">
    <location>
        <begin position="1"/>
        <end position="25"/>
    </location>
</feature>
<feature type="region of interest" description="Disordered" evidence="1">
    <location>
        <begin position="1"/>
        <end position="42"/>
    </location>
</feature>
<dbReference type="RefSeq" id="XP_062712030.1">
    <property type="nucleotide sequence ID" value="XM_062856046.1"/>
</dbReference>